<organism evidence="1 2">
    <name type="scientific">Pleuronectes platessa</name>
    <name type="common">European plaice</name>
    <dbReference type="NCBI Taxonomy" id="8262"/>
    <lineage>
        <taxon>Eukaryota</taxon>
        <taxon>Metazoa</taxon>
        <taxon>Chordata</taxon>
        <taxon>Craniata</taxon>
        <taxon>Vertebrata</taxon>
        <taxon>Euteleostomi</taxon>
        <taxon>Actinopterygii</taxon>
        <taxon>Neopterygii</taxon>
        <taxon>Teleostei</taxon>
        <taxon>Neoteleostei</taxon>
        <taxon>Acanthomorphata</taxon>
        <taxon>Carangaria</taxon>
        <taxon>Pleuronectiformes</taxon>
        <taxon>Pleuronectoidei</taxon>
        <taxon>Pleuronectidae</taxon>
        <taxon>Pleuronectes</taxon>
    </lineage>
</organism>
<dbReference type="Proteomes" id="UP001153269">
    <property type="component" value="Unassembled WGS sequence"/>
</dbReference>
<name>A0A9N7UFV3_PLEPL</name>
<evidence type="ECO:0000313" key="1">
    <source>
        <dbReference type="EMBL" id="CAB1429298.1"/>
    </source>
</evidence>
<evidence type="ECO:0000313" key="2">
    <source>
        <dbReference type="Proteomes" id="UP001153269"/>
    </source>
</evidence>
<dbReference type="AlphaFoldDB" id="A0A9N7UFV3"/>
<accession>A0A9N7UFV3</accession>
<comment type="caution">
    <text evidence="1">The sequence shown here is derived from an EMBL/GenBank/DDBJ whole genome shotgun (WGS) entry which is preliminary data.</text>
</comment>
<keyword evidence="2" id="KW-1185">Reference proteome</keyword>
<gene>
    <name evidence="1" type="ORF">PLEPLA_LOCUS17274</name>
</gene>
<protein>
    <submittedName>
        <fullName evidence="1">Uncharacterized protein</fullName>
    </submittedName>
</protein>
<proteinExistence type="predicted"/>
<reference evidence="1" key="1">
    <citation type="submission" date="2020-03" db="EMBL/GenBank/DDBJ databases">
        <authorList>
            <person name="Weist P."/>
        </authorList>
    </citation>
    <scope>NUCLEOTIDE SEQUENCE</scope>
</reference>
<sequence>MLLCILSLDTNRHQAPILSHITNCFLSSLRMYEQLLALALVSSCLCSVGSVHQQSSHSWMEDPNFSLAAQRAPTLRQSPRVLTWSALLTGPAPCQSNLCMGGEGAQQLESYCQPSANERQGSGGILQNRRVIGPELYYWEFEEGGGSCHMVQCDSNRGGYIQGPQEAPQGPARELYDISTFADDS</sequence>
<dbReference type="EMBL" id="CADEAL010001119">
    <property type="protein sequence ID" value="CAB1429298.1"/>
    <property type="molecule type" value="Genomic_DNA"/>
</dbReference>